<dbReference type="VEuPathDB" id="FungiDB:SDRG_07719"/>
<dbReference type="Gene3D" id="3.40.50.1240">
    <property type="entry name" value="Phosphoglycerate mutase-like"/>
    <property type="match status" value="1"/>
</dbReference>
<evidence type="ECO:0000256" key="5">
    <source>
        <dbReference type="SAM" id="MobiDB-lite"/>
    </source>
</evidence>
<gene>
    <name evidence="7" type="ORF">SDRG_07719</name>
</gene>
<dbReference type="InterPro" id="IPR001849">
    <property type="entry name" value="PH_domain"/>
</dbReference>
<dbReference type="SMART" id="SM00855">
    <property type="entry name" value="PGAM"/>
    <property type="match status" value="1"/>
</dbReference>
<comment type="similarity">
    <text evidence="1">Belongs to the phosphoglycerate mutase family. BPG-dependent PGAM subfamily.</text>
</comment>
<dbReference type="PANTHER" id="PTHR20935">
    <property type="entry name" value="PHOSPHOGLYCERATE MUTASE-RELATED"/>
    <property type="match status" value="1"/>
</dbReference>
<organism evidence="7 8">
    <name type="scientific">Saprolegnia diclina (strain VS20)</name>
    <dbReference type="NCBI Taxonomy" id="1156394"/>
    <lineage>
        <taxon>Eukaryota</taxon>
        <taxon>Sar</taxon>
        <taxon>Stramenopiles</taxon>
        <taxon>Oomycota</taxon>
        <taxon>Saprolegniomycetes</taxon>
        <taxon>Saprolegniales</taxon>
        <taxon>Saprolegniaceae</taxon>
        <taxon>Saprolegnia</taxon>
    </lineage>
</organism>
<dbReference type="RefSeq" id="XP_008611793.1">
    <property type="nucleotide sequence ID" value="XM_008613571.1"/>
</dbReference>
<evidence type="ECO:0000256" key="2">
    <source>
        <dbReference type="ARBA" id="ARBA00022801"/>
    </source>
</evidence>
<dbReference type="SUPFAM" id="SSF50729">
    <property type="entry name" value="PH domain-like"/>
    <property type="match status" value="1"/>
</dbReference>
<name>T0QJM9_SAPDV</name>
<dbReference type="CDD" id="cd07067">
    <property type="entry name" value="HP_PGM_like"/>
    <property type="match status" value="1"/>
</dbReference>
<dbReference type="GO" id="GO:0005739">
    <property type="term" value="C:mitochondrion"/>
    <property type="evidence" value="ECO:0007669"/>
    <property type="project" value="TreeGrafter"/>
</dbReference>
<proteinExistence type="inferred from homology"/>
<dbReference type="Pfam" id="PF00169">
    <property type="entry name" value="PH"/>
    <property type="match status" value="1"/>
</dbReference>
<evidence type="ECO:0000313" key="7">
    <source>
        <dbReference type="EMBL" id="EQC34921.1"/>
    </source>
</evidence>
<evidence type="ECO:0000256" key="1">
    <source>
        <dbReference type="ARBA" id="ARBA00006717"/>
    </source>
</evidence>
<protein>
    <recommendedName>
        <fullName evidence="3">Serine/threonine-protein phosphatase PGAM5, mitochondrial</fullName>
    </recommendedName>
    <alternativeName>
        <fullName evidence="4">Serine/threonine-protein phosphatase Pgam5, mitochondrial</fullName>
    </alternativeName>
</protein>
<feature type="region of interest" description="Disordered" evidence="5">
    <location>
        <begin position="1"/>
        <end position="77"/>
    </location>
</feature>
<feature type="compositionally biased region" description="Polar residues" evidence="5">
    <location>
        <begin position="1"/>
        <end position="15"/>
    </location>
</feature>
<feature type="domain" description="PH" evidence="6">
    <location>
        <begin position="72"/>
        <end position="173"/>
    </location>
</feature>
<dbReference type="PANTHER" id="PTHR20935:SF0">
    <property type="entry name" value="SERINE_THREONINE-PROTEIN PHOSPHATASE PGAM5, MITOCHONDRIAL"/>
    <property type="match status" value="1"/>
</dbReference>
<dbReference type="SMART" id="SM00233">
    <property type="entry name" value="PH"/>
    <property type="match status" value="1"/>
</dbReference>
<dbReference type="EMBL" id="JH767153">
    <property type="protein sequence ID" value="EQC34921.1"/>
    <property type="molecule type" value="Genomic_DNA"/>
</dbReference>
<sequence>MQQPLLDCITTSSMSLRLPQSPPSVPLVGKRRPAESPRPSVDLEQSAVRIDRRRSGSSPPKPARVTSPGKHAPETTGMLLVKDTTTEWTKRWCQLVGSTLSIYDTPSSSAPWHQLDMSYRTIVRVAPTSPTSSAAHYTFSLAQGGSEAAIVLCRADSAADLTMWADALSPYAQKVQQTAKKQRFEAPFSQTEFVTHKVASVPLKMLHLILIRHGHYVHAHTKHARDSEKVLSHIGRQQAELVGQQLQAMSAPSRDDLLILHSDMHRAMETASIIGDFFPDCALSCTPLLREGWPGNPSPTDANANVLSPKEQAIEDDRLDAAYRALISIDDEGAVEGPHGCRVVVCHANLIRYFLCRALGISPVGVWGQFEINHCSITRLDIGSNGACKVLSVNECGHLPTSLRTSSEDHL</sequence>
<dbReference type="Proteomes" id="UP000030762">
    <property type="component" value="Unassembled WGS sequence"/>
</dbReference>
<reference evidence="7 8" key="1">
    <citation type="submission" date="2012-04" db="EMBL/GenBank/DDBJ databases">
        <title>The Genome Sequence of Saprolegnia declina VS20.</title>
        <authorList>
            <consortium name="The Broad Institute Genome Sequencing Platform"/>
            <person name="Russ C."/>
            <person name="Nusbaum C."/>
            <person name="Tyler B."/>
            <person name="van West P."/>
            <person name="Dieguez-Uribeondo J."/>
            <person name="de Bruijn I."/>
            <person name="Tripathy S."/>
            <person name="Jiang R."/>
            <person name="Young S.K."/>
            <person name="Zeng Q."/>
            <person name="Gargeya S."/>
            <person name="Fitzgerald M."/>
            <person name="Haas B."/>
            <person name="Abouelleil A."/>
            <person name="Alvarado L."/>
            <person name="Arachchi H.M."/>
            <person name="Berlin A."/>
            <person name="Chapman S.B."/>
            <person name="Goldberg J."/>
            <person name="Griggs A."/>
            <person name="Gujja S."/>
            <person name="Hansen M."/>
            <person name="Howarth C."/>
            <person name="Imamovic A."/>
            <person name="Larimer J."/>
            <person name="McCowen C."/>
            <person name="Montmayeur A."/>
            <person name="Murphy C."/>
            <person name="Neiman D."/>
            <person name="Pearson M."/>
            <person name="Priest M."/>
            <person name="Roberts A."/>
            <person name="Saif S."/>
            <person name="Shea T."/>
            <person name="Sisk P."/>
            <person name="Sykes S."/>
            <person name="Wortman J."/>
            <person name="Nusbaum C."/>
            <person name="Birren B."/>
        </authorList>
    </citation>
    <scope>NUCLEOTIDE SEQUENCE [LARGE SCALE GENOMIC DNA]</scope>
    <source>
        <strain evidence="7 8">VS20</strain>
    </source>
</reference>
<dbReference type="Pfam" id="PF00300">
    <property type="entry name" value="His_Phos_1"/>
    <property type="match status" value="1"/>
</dbReference>
<keyword evidence="8" id="KW-1185">Reference proteome</keyword>
<dbReference type="InParanoid" id="T0QJM9"/>
<dbReference type="OMA" id="VVCHANL"/>
<keyword evidence="2" id="KW-0378">Hydrolase</keyword>
<dbReference type="InterPro" id="IPR029033">
    <property type="entry name" value="His_PPase_superfam"/>
</dbReference>
<evidence type="ECO:0000259" key="6">
    <source>
        <dbReference type="PROSITE" id="PS50003"/>
    </source>
</evidence>
<dbReference type="Gene3D" id="2.30.29.30">
    <property type="entry name" value="Pleckstrin-homology domain (PH domain)/Phosphotyrosine-binding domain (PTB)"/>
    <property type="match status" value="1"/>
</dbReference>
<dbReference type="InterPro" id="IPR013078">
    <property type="entry name" value="His_Pase_superF_clade-1"/>
</dbReference>
<evidence type="ECO:0000256" key="4">
    <source>
        <dbReference type="ARBA" id="ARBA00040722"/>
    </source>
</evidence>
<dbReference type="CDD" id="cd00821">
    <property type="entry name" value="PH"/>
    <property type="match status" value="1"/>
</dbReference>
<evidence type="ECO:0000256" key="3">
    <source>
        <dbReference type="ARBA" id="ARBA00039765"/>
    </source>
</evidence>
<dbReference type="InterPro" id="IPR051021">
    <property type="entry name" value="Mito_Ser/Thr_phosphatase"/>
</dbReference>
<dbReference type="OrthoDB" id="2118094at2759"/>
<dbReference type="STRING" id="1156394.T0QJM9"/>
<dbReference type="SUPFAM" id="SSF53254">
    <property type="entry name" value="Phosphoglycerate mutase-like"/>
    <property type="match status" value="1"/>
</dbReference>
<dbReference type="PROSITE" id="PS50003">
    <property type="entry name" value="PH_DOMAIN"/>
    <property type="match status" value="1"/>
</dbReference>
<evidence type="ECO:0000313" key="8">
    <source>
        <dbReference type="Proteomes" id="UP000030762"/>
    </source>
</evidence>
<dbReference type="InterPro" id="IPR011993">
    <property type="entry name" value="PH-like_dom_sf"/>
</dbReference>
<dbReference type="GO" id="GO:0090141">
    <property type="term" value="P:positive regulation of mitochondrial fission"/>
    <property type="evidence" value="ECO:0007669"/>
    <property type="project" value="TreeGrafter"/>
</dbReference>
<accession>T0QJM9</accession>
<dbReference type="eggNOG" id="KOG4609">
    <property type="taxonomic scope" value="Eukaryota"/>
</dbReference>
<dbReference type="AlphaFoldDB" id="T0QJM9"/>
<dbReference type="GO" id="GO:0004722">
    <property type="term" value="F:protein serine/threonine phosphatase activity"/>
    <property type="evidence" value="ECO:0007669"/>
    <property type="project" value="TreeGrafter"/>
</dbReference>
<dbReference type="GeneID" id="19948446"/>